<reference evidence="2" key="1">
    <citation type="submission" date="2020-05" db="EMBL/GenBank/DDBJ databases">
        <title>WGS assembly of Panicum virgatum.</title>
        <authorList>
            <person name="Lovell J.T."/>
            <person name="Jenkins J."/>
            <person name="Shu S."/>
            <person name="Juenger T.E."/>
            <person name="Schmutz J."/>
        </authorList>
    </citation>
    <scope>NUCLEOTIDE SEQUENCE</scope>
    <source>
        <strain evidence="2">AP13</strain>
    </source>
</reference>
<organism evidence="2 3">
    <name type="scientific">Panicum virgatum</name>
    <name type="common">Blackwell switchgrass</name>
    <dbReference type="NCBI Taxonomy" id="38727"/>
    <lineage>
        <taxon>Eukaryota</taxon>
        <taxon>Viridiplantae</taxon>
        <taxon>Streptophyta</taxon>
        <taxon>Embryophyta</taxon>
        <taxon>Tracheophyta</taxon>
        <taxon>Spermatophyta</taxon>
        <taxon>Magnoliopsida</taxon>
        <taxon>Liliopsida</taxon>
        <taxon>Poales</taxon>
        <taxon>Poaceae</taxon>
        <taxon>PACMAD clade</taxon>
        <taxon>Panicoideae</taxon>
        <taxon>Panicodae</taxon>
        <taxon>Paniceae</taxon>
        <taxon>Panicinae</taxon>
        <taxon>Panicum</taxon>
        <taxon>Panicum sect. Hiantes</taxon>
    </lineage>
</organism>
<evidence type="ECO:0000256" key="1">
    <source>
        <dbReference type="SAM" id="Phobius"/>
    </source>
</evidence>
<keyword evidence="3" id="KW-1185">Reference proteome</keyword>
<evidence type="ECO:0000313" key="2">
    <source>
        <dbReference type="EMBL" id="KAG2578859.1"/>
    </source>
</evidence>
<dbReference type="EMBL" id="CM029048">
    <property type="protein sequence ID" value="KAG2578859.1"/>
    <property type="molecule type" value="Genomic_DNA"/>
</dbReference>
<dbReference type="AlphaFoldDB" id="A0A8T0R159"/>
<gene>
    <name evidence="2" type="ORF">PVAP13_6NG136303</name>
</gene>
<feature type="transmembrane region" description="Helical" evidence="1">
    <location>
        <begin position="30"/>
        <end position="50"/>
    </location>
</feature>
<protein>
    <submittedName>
        <fullName evidence="2">Uncharacterized protein</fullName>
    </submittedName>
</protein>
<feature type="transmembrane region" description="Helical" evidence="1">
    <location>
        <begin position="57"/>
        <end position="77"/>
    </location>
</feature>
<evidence type="ECO:0000313" key="3">
    <source>
        <dbReference type="Proteomes" id="UP000823388"/>
    </source>
</evidence>
<dbReference type="Proteomes" id="UP000823388">
    <property type="component" value="Chromosome 6N"/>
</dbReference>
<sequence length="151" mass="16900">MNNDHKPMCRPDQITKFEGALNAELLRNNVLMIGNSILEASMVVIGATGWRHRHSMVARFISLGATTLFLPIVSYVVSSIGNGNWKADCEEDRYVFLLLMWTVLVQTIGINFSGIVAVNDGDSQKLGPSIELLARTLWVSYLVVYYYNNNT</sequence>
<feature type="transmembrane region" description="Helical" evidence="1">
    <location>
        <begin position="97"/>
        <end position="118"/>
    </location>
</feature>
<feature type="transmembrane region" description="Helical" evidence="1">
    <location>
        <begin position="130"/>
        <end position="147"/>
    </location>
</feature>
<keyword evidence="1" id="KW-0812">Transmembrane</keyword>
<keyword evidence="1" id="KW-0472">Membrane</keyword>
<keyword evidence="1" id="KW-1133">Transmembrane helix</keyword>
<name>A0A8T0R159_PANVG</name>
<proteinExistence type="predicted"/>
<comment type="caution">
    <text evidence="2">The sequence shown here is derived from an EMBL/GenBank/DDBJ whole genome shotgun (WGS) entry which is preliminary data.</text>
</comment>
<accession>A0A8T0R159</accession>